<name>A0ABV9T591_9BACT</name>
<dbReference type="PROSITE" id="PS51257">
    <property type="entry name" value="PROKAR_LIPOPROTEIN"/>
    <property type="match status" value="1"/>
</dbReference>
<dbReference type="Proteomes" id="UP001595818">
    <property type="component" value="Unassembled WGS sequence"/>
</dbReference>
<dbReference type="RefSeq" id="WP_377066712.1">
    <property type="nucleotide sequence ID" value="NZ_JBHSJJ010000012.1"/>
</dbReference>
<keyword evidence="2" id="KW-1185">Reference proteome</keyword>
<proteinExistence type="predicted"/>
<dbReference type="EMBL" id="JBHSJJ010000012">
    <property type="protein sequence ID" value="MFC4873647.1"/>
    <property type="molecule type" value="Genomic_DNA"/>
</dbReference>
<accession>A0ABV9T591</accession>
<protein>
    <submittedName>
        <fullName evidence="1">Uncharacterized protein</fullName>
    </submittedName>
</protein>
<sequence length="218" mass="24714">MKICLNYRLLLFALVPVTFSCQQDIYEEFEEVDLFIISSAGHLDKEPIENWLNANPNARYDYNFNTADMVKITNTEYSRSLISAPLSNDPSKAISFSLNNLGEVNLAFASTTRVERDGSIYNEIRTLEGMVVMRYRDYNDGSRDMIYLNPDLGYGTSGWFSKTWEHANDCFNKFHTFTGYSIADYGISLVFNASTRGLYTPLSIVVCAGYGALQPENQ</sequence>
<comment type="caution">
    <text evidence="1">The sequence shown here is derived from an EMBL/GenBank/DDBJ whole genome shotgun (WGS) entry which is preliminary data.</text>
</comment>
<reference evidence="2" key="1">
    <citation type="journal article" date="2019" name="Int. J. Syst. Evol. Microbiol.">
        <title>The Global Catalogue of Microorganisms (GCM) 10K type strain sequencing project: providing services to taxonomists for standard genome sequencing and annotation.</title>
        <authorList>
            <consortium name="The Broad Institute Genomics Platform"/>
            <consortium name="The Broad Institute Genome Sequencing Center for Infectious Disease"/>
            <person name="Wu L."/>
            <person name="Ma J."/>
        </authorList>
    </citation>
    <scope>NUCLEOTIDE SEQUENCE [LARGE SCALE GENOMIC DNA]</scope>
    <source>
        <strain evidence="2">CGMCC 4.7466</strain>
    </source>
</reference>
<evidence type="ECO:0000313" key="1">
    <source>
        <dbReference type="EMBL" id="MFC4873647.1"/>
    </source>
</evidence>
<gene>
    <name evidence="1" type="ORF">ACFPFU_18235</name>
</gene>
<organism evidence="1 2">
    <name type="scientific">Negadavirga shengliensis</name>
    <dbReference type="NCBI Taxonomy" id="1389218"/>
    <lineage>
        <taxon>Bacteria</taxon>
        <taxon>Pseudomonadati</taxon>
        <taxon>Bacteroidota</taxon>
        <taxon>Cytophagia</taxon>
        <taxon>Cytophagales</taxon>
        <taxon>Cyclobacteriaceae</taxon>
        <taxon>Negadavirga</taxon>
    </lineage>
</organism>
<evidence type="ECO:0000313" key="2">
    <source>
        <dbReference type="Proteomes" id="UP001595818"/>
    </source>
</evidence>